<name>A0A2P2QV13_RHIMU</name>
<accession>A0A2P2QV13</accession>
<dbReference type="AlphaFoldDB" id="A0A2P2QV13"/>
<reference evidence="1" key="1">
    <citation type="submission" date="2018-02" db="EMBL/GenBank/DDBJ databases">
        <title>Rhizophora mucronata_Transcriptome.</title>
        <authorList>
            <person name="Meera S.P."/>
            <person name="Sreeshan A."/>
            <person name="Augustine A."/>
        </authorList>
    </citation>
    <scope>NUCLEOTIDE SEQUENCE</scope>
    <source>
        <tissue evidence="1">Leaf</tissue>
    </source>
</reference>
<proteinExistence type="predicted"/>
<sequence length="17" mass="1685">MGWSGIGFWGAAAFGIG</sequence>
<organism evidence="1">
    <name type="scientific">Rhizophora mucronata</name>
    <name type="common">Asiatic mangrove</name>
    <dbReference type="NCBI Taxonomy" id="61149"/>
    <lineage>
        <taxon>Eukaryota</taxon>
        <taxon>Viridiplantae</taxon>
        <taxon>Streptophyta</taxon>
        <taxon>Embryophyta</taxon>
        <taxon>Tracheophyta</taxon>
        <taxon>Spermatophyta</taxon>
        <taxon>Magnoliopsida</taxon>
        <taxon>eudicotyledons</taxon>
        <taxon>Gunneridae</taxon>
        <taxon>Pentapetalae</taxon>
        <taxon>rosids</taxon>
        <taxon>fabids</taxon>
        <taxon>Malpighiales</taxon>
        <taxon>Rhizophoraceae</taxon>
        <taxon>Rhizophora</taxon>
    </lineage>
</organism>
<dbReference type="EMBL" id="GGEC01090304">
    <property type="protein sequence ID" value="MBX70788.1"/>
    <property type="molecule type" value="Transcribed_RNA"/>
</dbReference>
<protein>
    <submittedName>
        <fullName evidence="1">Uncharacterized protein</fullName>
    </submittedName>
</protein>
<evidence type="ECO:0000313" key="1">
    <source>
        <dbReference type="EMBL" id="MBX70788.1"/>
    </source>
</evidence>